<keyword evidence="1 2" id="KW-0238">DNA-binding</keyword>
<dbReference type="InterPro" id="IPR001647">
    <property type="entry name" value="HTH_TetR"/>
</dbReference>
<dbReference type="SUPFAM" id="SSF46689">
    <property type="entry name" value="Homeodomain-like"/>
    <property type="match status" value="1"/>
</dbReference>
<feature type="DNA-binding region" description="H-T-H motif" evidence="2">
    <location>
        <begin position="33"/>
        <end position="52"/>
    </location>
</feature>
<dbReference type="PANTHER" id="PTHR30055:SF200">
    <property type="entry name" value="HTH-TYPE TRANSCRIPTIONAL REPRESSOR BDCR"/>
    <property type="match status" value="1"/>
</dbReference>
<dbReference type="Gene3D" id="1.10.357.10">
    <property type="entry name" value="Tetracycline Repressor, domain 2"/>
    <property type="match status" value="1"/>
</dbReference>
<dbReference type="RefSeq" id="WP_310456289.1">
    <property type="nucleotide sequence ID" value="NZ_JAVKPH010000004.1"/>
</dbReference>
<dbReference type="InterPro" id="IPR009057">
    <property type="entry name" value="Homeodomain-like_sf"/>
</dbReference>
<comment type="caution">
    <text evidence="4">The sequence shown here is derived from an EMBL/GenBank/DDBJ whole genome shotgun (WGS) entry which is preliminary data.</text>
</comment>
<dbReference type="InterPro" id="IPR036271">
    <property type="entry name" value="Tet_transcr_reg_TetR-rel_C_sf"/>
</dbReference>
<evidence type="ECO:0000256" key="1">
    <source>
        <dbReference type="ARBA" id="ARBA00023125"/>
    </source>
</evidence>
<evidence type="ECO:0000259" key="3">
    <source>
        <dbReference type="PROSITE" id="PS50977"/>
    </source>
</evidence>
<evidence type="ECO:0000313" key="4">
    <source>
        <dbReference type="EMBL" id="MDR5652044.1"/>
    </source>
</evidence>
<dbReference type="PANTHER" id="PTHR30055">
    <property type="entry name" value="HTH-TYPE TRANSCRIPTIONAL REGULATOR RUTR"/>
    <property type="match status" value="1"/>
</dbReference>
<accession>A0ABU1F6I6</accession>
<feature type="domain" description="HTH tetR-type" evidence="3">
    <location>
        <begin position="10"/>
        <end position="70"/>
    </location>
</feature>
<dbReference type="SUPFAM" id="SSF48498">
    <property type="entry name" value="Tetracyclin repressor-like, C-terminal domain"/>
    <property type="match status" value="1"/>
</dbReference>
<reference evidence="4 5" key="1">
    <citation type="submission" date="2023-09" db="EMBL/GenBank/DDBJ databases">
        <title>Xinfangfangia sedmenti sp. nov., isolated the sedment.</title>
        <authorList>
            <person name="Xu L."/>
        </authorList>
    </citation>
    <scope>NUCLEOTIDE SEQUENCE [LARGE SCALE GENOMIC DNA]</scope>
    <source>
        <strain evidence="4 5">LG-4</strain>
    </source>
</reference>
<name>A0ABU1F6I6_9RHOB</name>
<proteinExistence type="predicted"/>
<evidence type="ECO:0000313" key="5">
    <source>
        <dbReference type="Proteomes" id="UP001247754"/>
    </source>
</evidence>
<organism evidence="4 5">
    <name type="scientific">Ruixingdingia sedimenti</name>
    <dbReference type="NCBI Taxonomy" id="3073604"/>
    <lineage>
        <taxon>Bacteria</taxon>
        <taxon>Pseudomonadati</taxon>
        <taxon>Pseudomonadota</taxon>
        <taxon>Alphaproteobacteria</taxon>
        <taxon>Rhodobacterales</taxon>
        <taxon>Paracoccaceae</taxon>
        <taxon>Ruixingdingia</taxon>
    </lineage>
</organism>
<dbReference type="Proteomes" id="UP001247754">
    <property type="component" value="Unassembled WGS sequence"/>
</dbReference>
<keyword evidence="5" id="KW-1185">Reference proteome</keyword>
<protein>
    <submittedName>
        <fullName evidence="4">TetR/AcrR family transcriptional regulator</fullName>
    </submittedName>
</protein>
<dbReference type="EMBL" id="JAVKPH010000004">
    <property type="protein sequence ID" value="MDR5652044.1"/>
    <property type="molecule type" value="Genomic_DNA"/>
</dbReference>
<dbReference type="PROSITE" id="PS50977">
    <property type="entry name" value="HTH_TETR_2"/>
    <property type="match status" value="1"/>
</dbReference>
<dbReference type="InterPro" id="IPR050109">
    <property type="entry name" value="HTH-type_TetR-like_transc_reg"/>
</dbReference>
<gene>
    <name evidence="4" type="ORF">RGD00_05495</name>
</gene>
<dbReference type="Pfam" id="PF17932">
    <property type="entry name" value="TetR_C_24"/>
    <property type="match status" value="1"/>
</dbReference>
<dbReference type="PRINTS" id="PR00455">
    <property type="entry name" value="HTHTETR"/>
</dbReference>
<dbReference type="Pfam" id="PF00440">
    <property type="entry name" value="TetR_N"/>
    <property type="match status" value="1"/>
</dbReference>
<evidence type="ECO:0000256" key="2">
    <source>
        <dbReference type="PROSITE-ProRule" id="PRU00335"/>
    </source>
</evidence>
<dbReference type="InterPro" id="IPR041490">
    <property type="entry name" value="KstR2_TetR_C"/>
</dbReference>
<sequence length="196" mass="21208">MARKRGSHADITGPRVRAAALRLFARDGYAAVSMRRIAAEVGVQAGALYLYTPDKQALLFDLMQGHMEDLLAAWGAESQGGDAPARLDRFARFHVRFHLDRPEAVFIAFMELRSLTPGNFAAIAALRGRYEAALEGILREGVAAGAFTVPDTRLAAMALIAMLTGVTTWYREGGRLARAEVEGIYADMARRAVGAG</sequence>